<evidence type="ECO:0000313" key="4">
    <source>
        <dbReference type="RefSeq" id="XP_024885618.1"/>
    </source>
</evidence>
<dbReference type="RefSeq" id="XP_024885619.1">
    <property type="nucleotide sequence ID" value="XM_025029851.1"/>
</dbReference>
<dbReference type="Pfam" id="PF10545">
    <property type="entry name" value="MADF_DNA_bdg"/>
    <property type="match status" value="1"/>
</dbReference>
<evidence type="ECO:0000313" key="3">
    <source>
        <dbReference type="Proteomes" id="UP000504618"/>
    </source>
</evidence>
<dbReference type="InterPro" id="IPR006578">
    <property type="entry name" value="MADF-dom"/>
</dbReference>
<dbReference type="AlphaFoldDB" id="A0A6J1QYA6"/>
<dbReference type="PANTHER" id="PTHR12243">
    <property type="entry name" value="MADF DOMAIN TRANSCRIPTION FACTOR"/>
    <property type="match status" value="1"/>
</dbReference>
<evidence type="ECO:0000313" key="6">
    <source>
        <dbReference type="RefSeq" id="XP_024885620.1"/>
    </source>
</evidence>
<gene>
    <name evidence="4 5 6" type="primary">LOC112463440</name>
</gene>
<feature type="region of interest" description="Disordered" evidence="1">
    <location>
        <begin position="201"/>
        <end position="224"/>
    </location>
</feature>
<dbReference type="GO" id="GO:0005667">
    <property type="term" value="C:transcription regulator complex"/>
    <property type="evidence" value="ECO:0007669"/>
    <property type="project" value="TreeGrafter"/>
</dbReference>
<dbReference type="GO" id="GO:0006357">
    <property type="term" value="P:regulation of transcription by RNA polymerase II"/>
    <property type="evidence" value="ECO:0007669"/>
    <property type="project" value="TreeGrafter"/>
</dbReference>
<dbReference type="RefSeq" id="XP_024885618.1">
    <property type="nucleotide sequence ID" value="XM_025029850.1"/>
</dbReference>
<reference evidence="4 5" key="1">
    <citation type="submission" date="2025-04" db="UniProtKB">
        <authorList>
            <consortium name="RefSeq"/>
        </authorList>
    </citation>
    <scope>IDENTIFICATION</scope>
    <source>
        <tissue evidence="4 5">Whole body</tissue>
    </source>
</reference>
<dbReference type="PANTHER" id="PTHR12243:SF67">
    <property type="entry name" value="COREPRESSOR OF PANGOLIN, ISOFORM A-RELATED"/>
    <property type="match status" value="1"/>
</dbReference>
<proteinExistence type="predicted"/>
<dbReference type="SMART" id="SM00595">
    <property type="entry name" value="MADF"/>
    <property type="match status" value="1"/>
</dbReference>
<dbReference type="Proteomes" id="UP000504618">
    <property type="component" value="Unplaced"/>
</dbReference>
<evidence type="ECO:0000256" key="1">
    <source>
        <dbReference type="SAM" id="MobiDB-lite"/>
    </source>
</evidence>
<keyword evidence="3" id="KW-1185">Reference proteome</keyword>
<dbReference type="PROSITE" id="PS51029">
    <property type="entry name" value="MADF"/>
    <property type="match status" value="1"/>
</dbReference>
<dbReference type="GO" id="GO:0005634">
    <property type="term" value="C:nucleus"/>
    <property type="evidence" value="ECO:0007669"/>
    <property type="project" value="TreeGrafter"/>
</dbReference>
<dbReference type="RefSeq" id="XP_024885620.1">
    <property type="nucleotide sequence ID" value="XM_025029852.1"/>
</dbReference>
<evidence type="ECO:0000259" key="2">
    <source>
        <dbReference type="PROSITE" id="PS51029"/>
    </source>
</evidence>
<dbReference type="OrthoDB" id="6147983at2759"/>
<dbReference type="InterPro" id="IPR039353">
    <property type="entry name" value="TF_Adf1"/>
</dbReference>
<feature type="domain" description="MADF" evidence="2">
    <location>
        <begin position="42"/>
        <end position="133"/>
    </location>
</feature>
<name>A0A6J1QYA6_9HYME</name>
<accession>A0A6J1QYA6</accession>
<feature type="compositionally biased region" description="Polar residues" evidence="1">
    <location>
        <begin position="201"/>
        <end position="223"/>
    </location>
</feature>
<evidence type="ECO:0000313" key="5">
    <source>
        <dbReference type="RefSeq" id="XP_024885619.1"/>
    </source>
</evidence>
<protein>
    <submittedName>
        <fullName evidence="4 5">Uncharacterized protein LOC112463440</fullName>
    </submittedName>
</protein>
<organism evidence="3 6">
    <name type="scientific">Temnothorax curvispinosus</name>
    <dbReference type="NCBI Taxonomy" id="300111"/>
    <lineage>
        <taxon>Eukaryota</taxon>
        <taxon>Metazoa</taxon>
        <taxon>Ecdysozoa</taxon>
        <taxon>Arthropoda</taxon>
        <taxon>Hexapoda</taxon>
        <taxon>Insecta</taxon>
        <taxon>Pterygota</taxon>
        <taxon>Neoptera</taxon>
        <taxon>Endopterygota</taxon>
        <taxon>Hymenoptera</taxon>
        <taxon>Apocrita</taxon>
        <taxon>Aculeata</taxon>
        <taxon>Formicoidea</taxon>
        <taxon>Formicidae</taxon>
        <taxon>Myrmicinae</taxon>
        <taxon>Temnothorax</taxon>
    </lineage>
</organism>
<dbReference type="GeneID" id="112463440"/>
<sequence>MAYDHTDYCHNNNINMSENEENENLNSEVTLVDDEDKNFDDLLISIVKEYPHLYDSSCKDYRDVIKKENSWLEISKILATSPDVCCNRWTRLRESYSKEKKKRQNETASGSGASKRRGFIYFESMKYIDKFVKSRKSITNIKLQKTYNISDCLKDKNLNKEISNWVQHGKQTLEKERTPLEQIDANIFSPIKKCPIPETSPTISNLDDASRASFPSTTESSANDFEHELLSTRSSSDTTNFSRLSPTSVRSTDTFKKPSYAKGKFNPNISIKKDGKNTESENDKFEASFINFNQAITEHLISKDANTLFGNLVVAELQKWDDDIQQVKKQEIMKILWRKENL</sequence>